<reference evidence="2" key="1">
    <citation type="submission" date="2018-02" db="EMBL/GenBank/DDBJ databases">
        <authorList>
            <person name="Hausmann B."/>
        </authorList>
    </citation>
    <scope>NUCLEOTIDE SEQUENCE [LARGE SCALE GENOMIC DNA]</scope>
    <source>
        <strain evidence="2">Peat soil MAG SbA1</strain>
    </source>
</reference>
<name>A0A2U3KEE1_9BACT</name>
<gene>
    <name evidence="1" type="ORF">SBA1_190049</name>
</gene>
<sequence>MTMTASETILISPNTVVSAKGDGSAVDVSGAANRVFLVTLAITKIIEQESLDLSIYGSPDGAAWVATSIAAFPQTFYCGESPLLLDLTAHPDVKFVRAHWEVARWGRGTETPMFEFGVTMQEVPANILKEAAAEARKLA</sequence>
<accession>A0A2U3KEE1</accession>
<proteinExistence type="predicted"/>
<dbReference type="EMBL" id="OMOD01000101">
    <property type="protein sequence ID" value="SPF37917.1"/>
    <property type="molecule type" value="Genomic_DNA"/>
</dbReference>
<dbReference type="OrthoDB" id="129333at2"/>
<dbReference type="Proteomes" id="UP000238701">
    <property type="component" value="Unassembled WGS sequence"/>
</dbReference>
<protein>
    <submittedName>
        <fullName evidence="1">Uncharacterized protein</fullName>
    </submittedName>
</protein>
<dbReference type="AlphaFoldDB" id="A0A2U3KEE1"/>
<evidence type="ECO:0000313" key="2">
    <source>
        <dbReference type="Proteomes" id="UP000238701"/>
    </source>
</evidence>
<evidence type="ECO:0000313" key="1">
    <source>
        <dbReference type="EMBL" id="SPF37917.1"/>
    </source>
</evidence>
<organism evidence="1 2">
    <name type="scientific">Candidatus Sulfotelmatobacter kueseliae</name>
    <dbReference type="NCBI Taxonomy" id="2042962"/>
    <lineage>
        <taxon>Bacteria</taxon>
        <taxon>Pseudomonadati</taxon>
        <taxon>Acidobacteriota</taxon>
        <taxon>Terriglobia</taxon>
        <taxon>Terriglobales</taxon>
        <taxon>Candidatus Korobacteraceae</taxon>
        <taxon>Candidatus Sulfotelmatobacter</taxon>
    </lineage>
</organism>